<dbReference type="Gene3D" id="3.40.50.150">
    <property type="entry name" value="Vaccinia Virus protein VP39"/>
    <property type="match status" value="1"/>
</dbReference>
<dbReference type="InterPro" id="IPR029063">
    <property type="entry name" value="SAM-dependent_MTases_sf"/>
</dbReference>
<evidence type="ECO:0000256" key="3">
    <source>
        <dbReference type="ARBA" id="ARBA00022603"/>
    </source>
</evidence>
<dbReference type="EMBL" id="VYQF01000004">
    <property type="protein sequence ID" value="KAA9038004.1"/>
    <property type="molecule type" value="Genomic_DNA"/>
</dbReference>
<gene>
    <name evidence="11" type="ORF">FW778_14655</name>
</gene>
<evidence type="ECO:0000256" key="7">
    <source>
        <dbReference type="ARBA" id="ARBA00047942"/>
    </source>
</evidence>
<dbReference type="GO" id="GO:0009007">
    <property type="term" value="F:site-specific DNA-methyltransferase (adenine-specific) activity"/>
    <property type="evidence" value="ECO:0007669"/>
    <property type="project" value="UniProtKB-EC"/>
</dbReference>
<evidence type="ECO:0000259" key="10">
    <source>
        <dbReference type="Pfam" id="PF02384"/>
    </source>
</evidence>
<dbReference type="GO" id="GO:0032259">
    <property type="term" value="P:methylation"/>
    <property type="evidence" value="ECO:0007669"/>
    <property type="project" value="UniProtKB-KW"/>
</dbReference>
<organism evidence="11 12">
    <name type="scientific">Ginsengibacter hankyongi</name>
    <dbReference type="NCBI Taxonomy" id="2607284"/>
    <lineage>
        <taxon>Bacteria</taxon>
        <taxon>Pseudomonadati</taxon>
        <taxon>Bacteroidota</taxon>
        <taxon>Chitinophagia</taxon>
        <taxon>Chitinophagales</taxon>
        <taxon>Chitinophagaceae</taxon>
        <taxon>Ginsengibacter</taxon>
    </lineage>
</organism>
<dbReference type="Pfam" id="PF02384">
    <property type="entry name" value="N6_Mtase"/>
    <property type="match status" value="1"/>
</dbReference>
<dbReference type="RefSeq" id="WP_150415545.1">
    <property type="nucleotide sequence ID" value="NZ_VYQF01000004.1"/>
</dbReference>
<comment type="catalytic activity">
    <reaction evidence="7">
        <text>a 2'-deoxyadenosine in DNA + S-adenosyl-L-methionine = an N(6)-methyl-2'-deoxyadenosine in DNA + S-adenosyl-L-homocysteine + H(+)</text>
        <dbReference type="Rhea" id="RHEA:15197"/>
        <dbReference type="Rhea" id="RHEA-COMP:12418"/>
        <dbReference type="Rhea" id="RHEA-COMP:12419"/>
        <dbReference type="ChEBI" id="CHEBI:15378"/>
        <dbReference type="ChEBI" id="CHEBI:57856"/>
        <dbReference type="ChEBI" id="CHEBI:59789"/>
        <dbReference type="ChEBI" id="CHEBI:90615"/>
        <dbReference type="ChEBI" id="CHEBI:90616"/>
        <dbReference type="EC" id="2.1.1.72"/>
    </reaction>
</comment>
<evidence type="ECO:0000256" key="9">
    <source>
        <dbReference type="SAM" id="Phobius"/>
    </source>
</evidence>
<evidence type="ECO:0000256" key="1">
    <source>
        <dbReference type="ARBA" id="ARBA00006594"/>
    </source>
</evidence>
<sequence length="761" mass="84523">MAKETGVERAPRRAVSTPKKKLNTPKAPAKATSITAQHVAKDQALLYPQPVLSAELQGMINEKWDACWPVSTLRPLALLDLLCYLLFIQKLEEKRLITVSHARSSENSAAVSPLSWNGCKDLSAQELEKHFTGENGIIDLIKNYGLTNLRYSAFLKGPLLLTPTARLLLNIRDIIKLMDAEGSVTKVALFEDLLNRVEIATQNGQVYAPAKVVKLITELMQPREKDVVWDPSLGNGSFLVNSALYIRSKNAGMNSNMEDDFIAHHYTGFDSDPVQLRIAAMNMILHGIDDPKLRCNPKPGSGEQPSLVLSNLFFDGVAPIKQVEGSTSIPVHERPEISLLKLILQTLKKGGRGAVIVKDYILSNYTEEIKTLRREIIENHNLQAVITLSSTGGSLFSGASILIFSDGNTGVKDKVWFYKMKPGIKKNEACSSACRENGIDEYDEMADIISRWKNLAGENTRMRTEDSFFVTIDEIKSNDFNLCFNEYRKIEKIPAPSTPPEISIIKREVINPNPVKKNIKPDFAALKKIYTLARVAIKKISLNIMVQVQLLIKKVSLQLQASVHLFKKRLSPGLIPPVLIGLVVMMFFLIFINTYDTPLIGVAKTYKIPVEEKPGGAAAKIITGTNATGMLSPEQIKAIVYDTTGIIHFHEDTSPAVSLEDSIDAALAGDDDIAINNNSFEENGSKTVNNASPANYTVRDTAFFHNQPDEHSERKTYLDPLKKSILKPIDEKNGFIYIVYTNQLGRTSKGWINKKDLVPLR</sequence>
<keyword evidence="9" id="KW-1133">Transmembrane helix</keyword>
<feature type="domain" description="DNA methylase adenine-specific" evidence="10">
    <location>
        <begin position="190"/>
        <end position="492"/>
    </location>
</feature>
<dbReference type="PANTHER" id="PTHR42933:SF3">
    <property type="entry name" value="TYPE I RESTRICTION ENZYME MJAVIII METHYLASE SUBUNIT"/>
    <property type="match status" value="1"/>
</dbReference>
<dbReference type="PRINTS" id="PR00507">
    <property type="entry name" value="N12N6MTFRASE"/>
</dbReference>
<keyword evidence="9" id="KW-0812">Transmembrane</keyword>
<accession>A0A5J5IG66</accession>
<keyword evidence="5" id="KW-0949">S-adenosyl-L-methionine</keyword>
<evidence type="ECO:0000256" key="4">
    <source>
        <dbReference type="ARBA" id="ARBA00022679"/>
    </source>
</evidence>
<reference evidence="11 12" key="1">
    <citation type="submission" date="2019-09" db="EMBL/GenBank/DDBJ databases">
        <title>Draft genome sequence of Ginsengibacter sp. BR5-29.</title>
        <authorList>
            <person name="Im W.-T."/>
        </authorList>
    </citation>
    <scope>NUCLEOTIDE SEQUENCE [LARGE SCALE GENOMIC DNA]</scope>
    <source>
        <strain evidence="11 12">BR5-29</strain>
    </source>
</reference>
<keyword evidence="4" id="KW-0808">Transferase</keyword>
<dbReference type="SUPFAM" id="SSF53335">
    <property type="entry name" value="S-adenosyl-L-methionine-dependent methyltransferases"/>
    <property type="match status" value="1"/>
</dbReference>
<dbReference type="GO" id="GO:0008170">
    <property type="term" value="F:N-methyltransferase activity"/>
    <property type="evidence" value="ECO:0007669"/>
    <property type="project" value="InterPro"/>
</dbReference>
<evidence type="ECO:0000256" key="5">
    <source>
        <dbReference type="ARBA" id="ARBA00022691"/>
    </source>
</evidence>
<dbReference type="EC" id="2.1.1.72" evidence="2"/>
<proteinExistence type="inferred from homology"/>
<feature type="transmembrane region" description="Helical" evidence="9">
    <location>
        <begin position="574"/>
        <end position="595"/>
    </location>
</feature>
<dbReference type="PANTHER" id="PTHR42933">
    <property type="entry name" value="SLR6095 PROTEIN"/>
    <property type="match status" value="1"/>
</dbReference>
<dbReference type="AlphaFoldDB" id="A0A5J5IG66"/>
<dbReference type="Proteomes" id="UP000326903">
    <property type="component" value="Unassembled WGS sequence"/>
</dbReference>
<evidence type="ECO:0000256" key="8">
    <source>
        <dbReference type="SAM" id="MobiDB-lite"/>
    </source>
</evidence>
<keyword evidence="12" id="KW-1185">Reference proteome</keyword>
<evidence type="ECO:0000313" key="12">
    <source>
        <dbReference type="Proteomes" id="UP000326903"/>
    </source>
</evidence>
<dbReference type="InterPro" id="IPR051537">
    <property type="entry name" value="DNA_Adenine_Mtase"/>
</dbReference>
<feature type="region of interest" description="Disordered" evidence="8">
    <location>
        <begin position="1"/>
        <end position="31"/>
    </location>
</feature>
<dbReference type="InterPro" id="IPR003356">
    <property type="entry name" value="DNA_methylase_A-5"/>
</dbReference>
<evidence type="ECO:0000313" key="11">
    <source>
        <dbReference type="EMBL" id="KAA9038004.1"/>
    </source>
</evidence>
<dbReference type="GO" id="GO:0009307">
    <property type="term" value="P:DNA restriction-modification system"/>
    <property type="evidence" value="ECO:0007669"/>
    <property type="project" value="UniProtKB-KW"/>
</dbReference>
<keyword evidence="3 11" id="KW-0489">Methyltransferase</keyword>
<evidence type="ECO:0000256" key="2">
    <source>
        <dbReference type="ARBA" id="ARBA00011900"/>
    </source>
</evidence>
<keyword evidence="9" id="KW-0472">Membrane</keyword>
<keyword evidence="6" id="KW-0680">Restriction system</keyword>
<dbReference type="GO" id="GO:0003677">
    <property type="term" value="F:DNA binding"/>
    <property type="evidence" value="ECO:0007669"/>
    <property type="project" value="InterPro"/>
</dbReference>
<evidence type="ECO:0000256" key="6">
    <source>
        <dbReference type="ARBA" id="ARBA00022747"/>
    </source>
</evidence>
<feature type="compositionally biased region" description="Basic and acidic residues" evidence="8">
    <location>
        <begin position="1"/>
        <end position="11"/>
    </location>
</feature>
<protein>
    <recommendedName>
        <fullName evidence="2">site-specific DNA-methyltransferase (adenine-specific)</fullName>
        <ecNumber evidence="2">2.1.1.72</ecNumber>
    </recommendedName>
</protein>
<comment type="caution">
    <text evidence="11">The sequence shown here is derived from an EMBL/GenBank/DDBJ whole genome shotgun (WGS) entry which is preliminary data.</text>
</comment>
<comment type="similarity">
    <text evidence="1">Belongs to the N(4)/N(6)-methyltransferase family.</text>
</comment>
<name>A0A5J5IG66_9BACT</name>